<gene>
    <name evidence="8" type="ordered locus">PB2503_11529</name>
</gene>
<evidence type="ECO:0000259" key="7">
    <source>
        <dbReference type="Pfam" id="PF09349"/>
    </source>
</evidence>
<dbReference type="EMBL" id="CP002156">
    <property type="protein sequence ID" value="ADM10351.1"/>
    <property type="molecule type" value="Genomic_DNA"/>
</dbReference>
<keyword evidence="6" id="KW-0456">Lyase</keyword>
<evidence type="ECO:0000256" key="5">
    <source>
        <dbReference type="ARBA" id="ARBA00022793"/>
    </source>
</evidence>
<evidence type="ECO:0000256" key="3">
    <source>
        <dbReference type="ARBA" id="ARBA00012257"/>
    </source>
</evidence>
<dbReference type="eggNOG" id="COG3195">
    <property type="taxonomic scope" value="Bacteria"/>
</dbReference>
<dbReference type="InterPro" id="IPR018020">
    <property type="entry name" value="OHCU_decarboxylase"/>
</dbReference>
<organism evidence="8 9">
    <name type="scientific">Parvularcula bermudensis (strain ATCC BAA-594 / HTCC2503 / KCTC 12087)</name>
    <dbReference type="NCBI Taxonomy" id="314260"/>
    <lineage>
        <taxon>Bacteria</taxon>
        <taxon>Pseudomonadati</taxon>
        <taxon>Pseudomonadota</taxon>
        <taxon>Alphaproteobacteria</taxon>
        <taxon>Parvularculales</taxon>
        <taxon>Parvularculaceae</taxon>
        <taxon>Parvularcula</taxon>
    </lineage>
</organism>
<dbReference type="UniPathway" id="UPA00394">
    <property type="reaction ID" value="UER00652"/>
</dbReference>
<reference evidence="9" key="1">
    <citation type="submission" date="2010-08" db="EMBL/GenBank/DDBJ databases">
        <title>Genome sequence of Parvularcula bermudensis HTCC2503.</title>
        <authorList>
            <person name="Kang D.-M."/>
            <person name="Oh H.-M."/>
            <person name="Cho J.-C."/>
        </authorList>
    </citation>
    <scope>NUCLEOTIDE SEQUENCE [LARGE SCALE GENOMIC DNA]</scope>
    <source>
        <strain evidence="9">ATCC BAA-594 / HTCC2503 / KCTC 12087</strain>
    </source>
</reference>
<comment type="catalytic activity">
    <reaction evidence="1">
        <text>5-hydroxy-2-oxo-4-ureido-2,5-dihydro-1H-imidazole-5-carboxylate + H(+) = (S)-allantoin + CO2</text>
        <dbReference type="Rhea" id="RHEA:26301"/>
        <dbReference type="ChEBI" id="CHEBI:15378"/>
        <dbReference type="ChEBI" id="CHEBI:15678"/>
        <dbReference type="ChEBI" id="CHEBI:16526"/>
        <dbReference type="ChEBI" id="CHEBI:58639"/>
        <dbReference type="EC" id="4.1.1.97"/>
    </reaction>
</comment>
<dbReference type="GO" id="GO:0006144">
    <property type="term" value="P:purine nucleobase metabolic process"/>
    <property type="evidence" value="ECO:0007669"/>
    <property type="project" value="UniProtKB-KW"/>
</dbReference>
<dbReference type="PANTHER" id="PTHR43466">
    <property type="entry name" value="2-OXO-4-HYDROXY-4-CARBOXY-5-UREIDOIMIDAZOLINE DECARBOXYLASE-RELATED"/>
    <property type="match status" value="1"/>
</dbReference>
<dbReference type="NCBIfam" id="TIGR03164">
    <property type="entry name" value="UHCUDC"/>
    <property type="match status" value="1"/>
</dbReference>
<evidence type="ECO:0000313" key="8">
    <source>
        <dbReference type="EMBL" id="ADM10351.1"/>
    </source>
</evidence>
<evidence type="ECO:0000256" key="6">
    <source>
        <dbReference type="ARBA" id="ARBA00023239"/>
    </source>
</evidence>
<dbReference type="KEGG" id="pbr:PB2503_11529"/>
<dbReference type="AlphaFoldDB" id="E0TCW8"/>
<accession>E0TCW8</accession>
<dbReference type="OrthoDB" id="9800909at2"/>
<protein>
    <recommendedName>
        <fullName evidence="3">2-oxo-4-hydroxy-4-carboxy-5-ureidoimidazoline decarboxylase</fullName>
        <ecNumber evidence="3">4.1.1.97</ecNumber>
    </recommendedName>
</protein>
<evidence type="ECO:0000256" key="1">
    <source>
        <dbReference type="ARBA" id="ARBA00001163"/>
    </source>
</evidence>
<name>E0TCW8_PARBH</name>
<dbReference type="Gene3D" id="1.10.3330.10">
    <property type="entry name" value="Oxo-4-hydroxy-4-carboxy-5-ureidoimidazoline decarboxylase"/>
    <property type="match status" value="1"/>
</dbReference>
<dbReference type="InterPro" id="IPR017580">
    <property type="entry name" value="OHCU_decarboxylase-1"/>
</dbReference>
<feature type="domain" description="Oxo-4-hydroxy-4-carboxy-5-ureidoimidazoline decarboxylase" evidence="7">
    <location>
        <begin position="12"/>
        <end position="170"/>
    </location>
</feature>
<dbReference type="GO" id="GO:0019628">
    <property type="term" value="P:urate catabolic process"/>
    <property type="evidence" value="ECO:0007669"/>
    <property type="project" value="UniProtKB-UniPathway"/>
</dbReference>
<dbReference type="PANTHER" id="PTHR43466:SF1">
    <property type="entry name" value="2-OXO-4-HYDROXY-4-CARBOXY-5-UREIDOIMIDAZOLINE DECARBOXYLASE-RELATED"/>
    <property type="match status" value="1"/>
</dbReference>
<keyword evidence="4" id="KW-0659">Purine metabolism</keyword>
<dbReference type="EC" id="4.1.1.97" evidence="3"/>
<proteinExistence type="predicted"/>
<keyword evidence="5" id="KW-0210">Decarboxylase</keyword>
<dbReference type="HOGENOM" id="CLU_092522_1_1_5"/>
<evidence type="ECO:0000256" key="2">
    <source>
        <dbReference type="ARBA" id="ARBA00004754"/>
    </source>
</evidence>
<evidence type="ECO:0000256" key="4">
    <source>
        <dbReference type="ARBA" id="ARBA00022631"/>
    </source>
</evidence>
<dbReference type="SUPFAM" id="SSF158694">
    <property type="entry name" value="UraD-Like"/>
    <property type="match status" value="1"/>
</dbReference>
<dbReference type="STRING" id="314260.PB2503_11529"/>
<dbReference type="RefSeq" id="WP_013301325.1">
    <property type="nucleotide sequence ID" value="NC_014414.1"/>
</dbReference>
<evidence type="ECO:0000313" key="9">
    <source>
        <dbReference type="Proteomes" id="UP000001302"/>
    </source>
</evidence>
<dbReference type="GO" id="GO:0000255">
    <property type="term" value="P:allantoin metabolic process"/>
    <property type="evidence" value="ECO:0007669"/>
    <property type="project" value="InterPro"/>
</dbReference>
<reference evidence="8 9" key="2">
    <citation type="journal article" date="2011" name="J. Bacteriol.">
        <title>Complete genome sequence of strain HTCC2503T of Parvularcula bermudensis, the type species of the order "Parvularculales" in the class Alphaproteobacteria.</title>
        <authorList>
            <person name="Oh H.M."/>
            <person name="Kang I."/>
            <person name="Vergin K.L."/>
            <person name="Kang D."/>
            <person name="Rhee K.H."/>
            <person name="Giovannoni S.J."/>
            <person name="Cho J.C."/>
        </authorList>
    </citation>
    <scope>NUCLEOTIDE SEQUENCE [LARGE SCALE GENOMIC DNA]</scope>
    <source>
        <strain evidence="9">ATCC BAA-594 / HTCC2503 / KCTC 12087</strain>
    </source>
</reference>
<dbReference type="Proteomes" id="UP000001302">
    <property type="component" value="Chromosome"/>
</dbReference>
<dbReference type="InterPro" id="IPR036778">
    <property type="entry name" value="OHCU_decarboxylase_sf"/>
</dbReference>
<keyword evidence="9" id="KW-1185">Reference proteome</keyword>
<sequence>MPLKPLPLDQINEMAEADYVAALGFLFEHSPWVVERSAAHRPFATTEAMMSAFGTVLETASREEVLGLLNAHPDLAGKAARAGKLTAHSTKEQAAAGLNSLTEDEYDRFHYWNRAYHDKYGIPFIICVRNHDRAAILAAMETRSQSHRTVDEEVSTALDEVLAIVRHRLKEVVHDPSR</sequence>
<dbReference type="Pfam" id="PF09349">
    <property type="entry name" value="OHCU_decarbox"/>
    <property type="match status" value="1"/>
</dbReference>
<comment type="pathway">
    <text evidence="2">Purine metabolism; urate degradation; (S)-allantoin from urate: step 3/3.</text>
</comment>
<dbReference type="GO" id="GO:0051997">
    <property type="term" value="F:2-oxo-4-hydroxy-4-carboxy-5-ureidoimidazoline decarboxylase activity"/>
    <property type="evidence" value="ECO:0007669"/>
    <property type="project" value="UniProtKB-EC"/>
</dbReference>